<evidence type="ECO:0000259" key="1">
    <source>
        <dbReference type="Pfam" id="PF08281"/>
    </source>
</evidence>
<proteinExistence type="predicted"/>
<dbReference type="GO" id="GO:0006352">
    <property type="term" value="P:DNA-templated transcription initiation"/>
    <property type="evidence" value="ECO:0007669"/>
    <property type="project" value="InterPro"/>
</dbReference>
<dbReference type="InterPro" id="IPR013324">
    <property type="entry name" value="RNA_pol_sigma_r3/r4-like"/>
</dbReference>
<name>A0A1I2L5J0_9CLOT</name>
<dbReference type="SUPFAM" id="SSF88659">
    <property type="entry name" value="Sigma3 and sigma4 domains of RNA polymerase sigma factors"/>
    <property type="match status" value="1"/>
</dbReference>
<dbReference type="AlphaFoldDB" id="A0A1I2L5J0"/>
<sequence>MDKDIIIKENFYTQLVSDTSVEGAILNNEKSGDVANVLSNLNEKYRSLLIFKYEMDLSYKEIAALLGLNEDMVKTYLYRARNKFKEEWNKIYE</sequence>
<evidence type="ECO:0000313" key="3">
    <source>
        <dbReference type="Proteomes" id="UP000182135"/>
    </source>
</evidence>
<dbReference type="GO" id="GO:0003677">
    <property type="term" value="F:DNA binding"/>
    <property type="evidence" value="ECO:0007669"/>
    <property type="project" value="InterPro"/>
</dbReference>
<dbReference type="eggNOG" id="COG1595">
    <property type="taxonomic scope" value="Bacteria"/>
</dbReference>
<dbReference type="NCBIfam" id="TIGR02937">
    <property type="entry name" value="sigma70-ECF"/>
    <property type="match status" value="1"/>
</dbReference>
<feature type="domain" description="RNA polymerase sigma factor 70 region 4 type 2" evidence="1">
    <location>
        <begin position="34"/>
        <end position="83"/>
    </location>
</feature>
<dbReference type="Proteomes" id="UP000182135">
    <property type="component" value="Unassembled WGS sequence"/>
</dbReference>
<gene>
    <name evidence="2" type="ORF">SAMN04487885_108135</name>
</gene>
<dbReference type="Pfam" id="PF08281">
    <property type="entry name" value="Sigma70_r4_2"/>
    <property type="match status" value="1"/>
</dbReference>
<reference evidence="2 3" key="1">
    <citation type="submission" date="2016-10" db="EMBL/GenBank/DDBJ databases">
        <authorList>
            <person name="de Groot N.N."/>
        </authorList>
    </citation>
    <scope>NUCLEOTIDE SEQUENCE [LARGE SCALE GENOMIC DNA]</scope>
    <source>
        <strain evidence="2 3">NLAE-zl-G419</strain>
    </source>
</reference>
<dbReference type="STRING" id="1529.SAMN04487885_108135"/>
<evidence type="ECO:0000313" key="2">
    <source>
        <dbReference type="EMBL" id="SFF73818.1"/>
    </source>
</evidence>
<dbReference type="GO" id="GO:0016987">
    <property type="term" value="F:sigma factor activity"/>
    <property type="evidence" value="ECO:0007669"/>
    <property type="project" value="InterPro"/>
</dbReference>
<protein>
    <submittedName>
        <fullName evidence="2">RNA polymerase sigma factor, sigma-70 family</fullName>
    </submittedName>
</protein>
<dbReference type="InterPro" id="IPR036388">
    <property type="entry name" value="WH-like_DNA-bd_sf"/>
</dbReference>
<dbReference type="CDD" id="cd06171">
    <property type="entry name" value="Sigma70_r4"/>
    <property type="match status" value="1"/>
</dbReference>
<dbReference type="Gene3D" id="1.10.10.10">
    <property type="entry name" value="Winged helix-like DNA-binding domain superfamily/Winged helix DNA-binding domain"/>
    <property type="match status" value="1"/>
</dbReference>
<dbReference type="OrthoDB" id="9784984at2"/>
<organism evidence="2 3">
    <name type="scientific">Clostridium cadaveris</name>
    <dbReference type="NCBI Taxonomy" id="1529"/>
    <lineage>
        <taxon>Bacteria</taxon>
        <taxon>Bacillati</taxon>
        <taxon>Bacillota</taxon>
        <taxon>Clostridia</taxon>
        <taxon>Eubacteriales</taxon>
        <taxon>Clostridiaceae</taxon>
        <taxon>Clostridium</taxon>
    </lineage>
</organism>
<dbReference type="InterPro" id="IPR014284">
    <property type="entry name" value="RNA_pol_sigma-70_dom"/>
</dbReference>
<accession>A0A1I2L5J0</accession>
<keyword evidence="3" id="KW-1185">Reference proteome</keyword>
<dbReference type="EMBL" id="FOOE01000008">
    <property type="protein sequence ID" value="SFF73818.1"/>
    <property type="molecule type" value="Genomic_DNA"/>
</dbReference>
<dbReference type="InterPro" id="IPR013249">
    <property type="entry name" value="RNA_pol_sigma70_r4_t2"/>
</dbReference>